<dbReference type="OrthoDB" id="14911at2759"/>
<evidence type="ECO:0000313" key="5">
    <source>
        <dbReference type="Proteomes" id="UP000288216"/>
    </source>
</evidence>
<reference evidence="4 5" key="1">
    <citation type="journal article" date="2018" name="Nat. Ecol. Evol.">
        <title>Shark genomes provide insights into elasmobranch evolution and the origin of vertebrates.</title>
        <authorList>
            <person name="Hara Y"/>
            <person name="Yamaguchi K"/>
            <person name="Onimaru K"/>
            <person name="Kadota M"/>
            <person name="Koyanagi M"/>
            <person name="Keeley SD"/>
            <person name="Tatsumi K"/>
            <person name="Tanaka K"/>
            <person name="Motone F"/>
            <person name="Kageyama Y"/>
            <person name="Nozu R"/>
            <person name="Adachi N"/>
            <person name="Nishimura O"/>
            <person name="Nakagawa R"/>
            <person name="Tanegashima C"/>
            <person name="Kiyatake I"/>
            <person name="Matsumoto R"/>
            <person name="Murakumo K"/>
            <person name="Nishida K"/>
            <person name="Terakita A"/>
            <person name="Kuratani S"/>
            <person name="Sato K"/>
            <person name="Hyodo S Kuraku.S."/>
        </authorList>
    </citation>
    <scope>NUCLEOTIDE SEQUENCE [LARGE SCALE GENOMIC DNA]</scope>
</reference>
<gene>
    <name evidence="4" type="ORF">scyTo_0022648</name>
</gene>
<dbReference type="GO" id="GO:0060627">
    <property type="term" value="P:regulation of vesicle-mediated transport"/>
    <property type="evidence" value="ECO:0007669"/>
    <property type="project" value="TreeGrafter"/>
</dbReference>
<dbReference type="GO" id="GO:0004630">
    <property type="term" value="F:phospholipase D activity"/>
    <property type="evidence" value="ECO:0007669"/>
    <property type="project" value="UniProtKB-EC"/>
</dbReference>
<evidence type="ECO:0000313" key="4">
    <source>
        <dbReference type="EMBL" id="GCB82302.1"/>
    </source>
</evidence>
<dbReference type="GO" id="GO:0009395">
    <property type="term" value="P:phospholipid catabolic process"/>
    <property type="evidence" value="ECO:0007669"/>
    <property type="project" value="TreeGrafter"/>
</dbReference>
<keyword evidence="3" id="KW-0443">Lipid metabolism</keyword>
<protein>
    <submittedName>
        <fullName evidence="4">Uncharacterized protein</fullName>
    </submittedName>
</protein>
<dbReference type="PANTHER" id="PTHR18896:SF76">
    <property type="entry name" value="PHOSPHOLIPASE"/>
    <property type="match status" value="1"/>
</dbReference>
<dbReference type="OMA" id="INNECRW"/>
<dbReference type="PANTHER" id="PTHR18896">
    <property type="entry name" value="PHOSPHOLIPASE D"/>
    <property type="match status" value="1"/>
</dbReference>
<evidence type="ECO:0000256" key="2">
    <source>
        <dbReference type="ARBA" id="ARBA00022737"/>
    </source>
</evidence>
<dbReference type="SUPFAM" id="SSF56024">
    <property type="entry name" value="Phospholipase D/nuclease"/>
    <property type="match status" value="1"/>
</dbReference>
<dbReference type="EMBL" id="BFAA01023353">
    <property type="protein sequence ID" value="GCB82302.1"/>
    <property type="molecule type" value="Genomic_DNA"/>
</dbReference>
<keyword evidence="2" id="KW-0677">Repeat</keyword>
<name>A0A401QAA6_SCYTO</name>
<organism evidence="4 5">
    <name type="scientific">Scyliorhinus torazame</name>
    <name type="common">Cloudy catshark</name>
    <name type="synonym">Catulus torazame</name>
    <dbReference type="NCBI Taxonomy" id="75743"/>
    <lineage>
        <taxon>Eukaryota</taxon>
        <taxon>Metazoa</taxon>
        <taxon>Chordata</taxon>
        <taxon>Craniata</taxon>
        <taxon>Vertebrata</taxon>
        <taxon>Chondrichthyes</taxon>
        <taxon>Elasmobranchii</taxon>
        <taxon>Galeomorphii</taxon>
        <taxon>Galeoidea</taxon>
        <taxon>Carcharhiniformes</taxon>
        <taxon>Scyliorhinidae</taxon>
        <taxon>Scyliorhinus</taxon>
    </lineage>
</organism>
<feature type="non-terminal residue" evidence="4">
    <location>
        <position position="126"/>
    </location>
</feature>
<sequence>MRRARRGTIGNGRIITSSYSPQTLIIKCSSYRQACWWKQEITNLAERHGQDFLMEHRFDSFVPARHDIQARWFVNGSAYFSALADALEKAKEEIFIADWWLSPEIHLKRPAKDNYWRLDVLLKRKA</sequence>
<dbReference type="STRING" id="75743.A0A401QAA6"/>
<dbReference type="AlphaFoldDB" id="A0A401QAA6"/>
<dbReference type="InterPro" id="IPR015679">
    <property type="entry name" value="PLipase_D_fam"/>
</dbReference>
<dbReference type="Proteomes" id="UP000288216">
    <property type="component" value="Unassembled WGS sequence"/>
</dbReference>
<evidence type="ECO:0000256" key="1">
    <source>
        <dbReference type="ARBA" id="ARBA00000798"/>
    </source>
</evidence>
<keyword evidence="5" id="KW-1185">Reference proteome</keyword>
<evidence type="ECO:0000256" key="3">
    <source>
        <dbReference type="ARBA" id="ARBA00023098"/>
    </source>
</evidence>
<accession>A0A401QAA6</accession>
<proteinExistence type="predicted"/>
<comment type="catalytic activity">
    <reaction evidence="1">
        <text>a 1,2-diacyl-sn-glycero-3-phosphocholine + H2O = a 1,2-diacyl-sn-glycero-3-phosphate + choline + H(+)</text>
        <dbReference type="Rhea" id="RHEA:14445"/>
        <dbReference type="ChEBI" id="CHEBI:15354"/>
        <dbReference type="ChEBI" id="CHEBI:15377"/>
        <dbReference type="ChEBI" id="CHEBI:15378"/>
        <dbReference type="ChEBI" id="CHEBI:57643"/>
        <dbReference type="ChEBI" id="CHEBI:58608"/>
        <dbReference type="EC" id="3.1.4.4"/>
    </reaction>
</comment>
<comment type="caution">
    <text evidence="4">The sequence shown here is derived from an EMBL/GenBank/DDBJ whole genome shotgun (WGS) entry which is preliminary data.</text>
</comment>